<feature type="repeat" description="ANK" evidence="3">
    <location>
        <begin position="460"/>
        <end position="492"/>
    </location>
</feature>
<proteinExistence type="predicted"/>
<comment type="caution">
    <text evidence="4">The sequence shown here is derived from an EMBL/GenBank/DDBJ whole genome shotgun (WGS) entry which is preliminary data.</text>
</comment>
<dbReference type="PROSITE" id="PS50088">
    <property type="entry name" value="ANK_REPEAT"/>
    <property type="match status" value="7"/>
</dbReference>
<dbReference type="PRINTS" id="PR01415">
    <property type="entry name" value="ANKYRIN"/>
</dbReference>
<keyword evidence="5" id="KW-1185">Reference proteome</keyword>
<evidence type="ECO:0000256" key="1">
    <source>
        <dbReference type="ARBA" id="ARBA00022737"/>
    </source>
</evidence>
<gene>
    <name evidence="4" type="ORF">GEV33_005924</name>
</gene>
<feature type="repeat" description="ANK" evidence="3">
    <location>
        <begin position="361"/>
        <end position="393"/>
    </location>
</feature>
<protein>
    <recommendedName>
        <fullName evidence="6">Ankyrin repeat protein</fullName>
    </recommendedName>
</protein>
<evidence type="ECO:0000256" key="3">
    <source>
        <dbReference type="PROSITE-ProRule" id="PRU00023"/>
    </source>
</evidence>
<feature type="repeat" description="ANK" evidence="3">
    <location>
        <begin position="493"/>
        <end position="525"/>
    </location>
</feature>
<keyword evidence="2 3" id="KW-0040">ANK repeat</keyword>
<dbReference type="Proteomes" id="UP000719412">
    <property type="component" value="Unassembled WGS sequence"/>
</dbReference>
<organism evidence="4 5">
    <name type="scientific">Tenebrio molitor</name>
    <name type="common">Yellow mealworm beetle</name>
    <dbReference type="NCBI Taxonomy" id="7067"/>
    <lineage>
        <taxon>Eukaryota</taxon>
        <taxon>Metazoa</taxon>
        <taxon>Ecdysozoa</taxon>
        <taxon>Arthropoda</taxon>
        <taxon>Hexapoda</taxon>
        <taxon>Insecta</taxon>
        <taxon>Pterygota</taxon>
        <taxon>Neoptera</taxon>
        <taxon>Endopterygota</taxon>
        <taxon>Coleoptera</taxon>
        <taxon>Polyphaga</taxon>
        <taxon>Cucujiformia</taxon>
        <taxon>Tenebrionidae</taxon>
        <taxon>Tenebrio</taxon>
    </lineage>
</organism>
<dbReference type="PANTHER" id="PTHR24161">
    <property type="entry name" value="ANK_REP_REGION DOMAIN-CONTAINING PROTEIN-RELATED"/>
    <property type="match status" value="1"/>
</dbReference>
<dbReference type="InterPro" id="IPR002110">
    <property type="entry name" value="Ankyrin_rpt"/>
</dbReference>
<evidence type="ECO:0000256" key="2">
    <source>
        <dbReference type="ARBA" id="ARBA00023043"/>
    </source>
</evidence>
<feature type="repeat" description="ANK" evidence="3">
    <location>
        <begin position="394"/>
        <end position="426"/>
    </location>
</feature>
<dbReference type="Pfam" id="PF12796">
    <property type="entry name" value="Ank_2"/>
    <property type="match status" value="3"/>
</dbReference>
<evidence type="ECO:0000313" key="5">
    <source>
        <dbReference type="Proteomes" id="UP000719412"/>
    </source>
</evidence>
<dbReference type="SUPFAM" id="SSF48403">
    <property type="entry name" value="Ankyrin repeat"/>
    <property type="match status" value="1"/>
</dbReference>
<feature type="repeat" description="ANK" evidence="3">
    <location>
        <begin position="427"/>
        <end position="459"/>
    </location>
</feature>
<dbReference type="InterPro" id="IPR036770">
    <property type="entry name" value="Ankyrin_rpt-contain_sf"/>
</dbReference>
<feature type="repeat" description="ANK" evidence="3">
    <location>
        <begin position="328"/>
        <end position="360"/>
    </location>
</feature>
<dbReference type="Pfam" id="PF00023">
    <property type="entry name" value="Ank"/>
    <property type="match status" value="1"/>
</dbReference>
<sequence>MFEKYEKAAMKTLITNEVLRKFNINCDDFLKEIQGRDDCIGLVTEVTNNFPQFLHNSYAEYFVAMYFKDHYTEINDFDSIILDTRYANIRFFFDLLTAKDSSAHIAVLYKNLELLKEQGPGLKDCKDAKGRNVLQLACSWGQRYPVLSVQNNAGNFIIDDENDDSVIGETPEYAEMLQYLLENCDALESDKVFKSTLSYAEETNCQLAKLKILQKQGLKFGRLINDSSGLNLLYYSAKFGFYEVLDLFEELPMIKTKKENFSLLHLAVVHDKEKYLQKLLNFDVYIKSIDEEDKSGRTSLYIACQDGNEKIVSLLLQFGANVDIAANNGFTPLHAASVNSYVTLVQLLLKRGANINAAASHGITPLHSACWNGHDEVVEELIRCKANLNASANDGCTSLYIASRNKHNRVVKLLLNAGADKNFAQEDGVTPLLIASQEGHKKNVEALLKFKADVNIASASGETPLYVACQNGHVQVAQNLIEAGADINAATNRNWTPLLVACQQEHAQIVELLLRYGADVNKKVDPTPFSVANFHGHDKIFRLLAEYEDVQQQKIE</sequence>
<dbReference type="SMART" id="SM00248">
    <property type="entry name" value="ANK"/>
    <property type="match status" value="11"/>
</dbReference>
<feature type="repeat" description="ANK" evidence="3">
    <location>
        <begin position="295"/>
        <end position="327"/>
    </location>
</feature>
<reference evidence="4" key="1">
    <citation type="journal article" date="2020" name="J Insects Food Feed">
        <title>The yellow mealworm (Tenebrio molitor) genome: a resource for the emerging insects as food and feed industry.</title>
        <authorList>
            <person name="Eriksson T."/>
            <person name="Andere A."/>
            <person name="Kelstrup H."/>
            <person name="Emery V."/>
            <person name="Picard C."/>
        </authorList>
    </citation>
    <scope>NUCLEOTIDE SEQUENCE</scope>
    <source>
        <strain evidence="4">Stoneville</strain>
        <tissue evidence="4">Whole head</tissue>
    </source>
</reference>
<accession>A0A8J6HM86</accession>
<name>A0A8J6HM86_TENMO</name>
<evidence type="ECO:0000313" key="4">
    <source>
        <dbReference type="EMBL" id="KAH0816867.1"/>
    </source>
</evidence>
<keyword evidence="1" id="KW-0677">Repeat</keyword>
<dbReference type="Gene3D" id="1.25.40.20">
    <property type="entry name" value="Ankyrin repeat-containing domain"/>
    <property type="match status" value="2"/>
</dbReference>
<evidence type="ECO:0008006" key="6">
    <source>
        <dbReference type="Google" id="ProtNLM"/>
    </source>
</evidence>
<dbReference type="PROSITE" id="PS50297">
    <property type="entry name" value="ANK_REP_REGION"/>
    <property type="match status" value="7"/>
</dbReference>
<dbReference type="AlphaFoldDB" id="A0A8J6HM86"/>
<dbReference type="EMBL" id="JABDTM020020806">
    <property type="protein sequence ID" value="KAH0816867.1"/>
    <property type="molecule type" value="Genomic_DNA"/>
</dbReference>
<reference evidence="4" key="2">
    <citation type="submission" date="2021-08" db="EMBL/GenBank/DDBJ databases">
        <authorList>
            <person name="Eriksson T."/>
        </authorList>
    </citation>
    <scope>NUCLEOTIDE SEQUENCE</scope>
    <source>
        <strain evidence="4">Stoneville</strain>
        <tissue evidence="4">Whole head</tissue>
    </source>
</reference>
<dbReference type="PANTHER" id="PTHR24161:SF117">
    <property type="entry name" value="ZU5 DOMAIN-CONTAINING PROTEIN"/>
    <property type="match status" value="1"/>
</dbReference>